<protein>
    <submittedName>
        <fullName evidence="3">Uncharacterized protein</fullName>
    </submittedName>
</protein>
<dbReference type="GO" id="GO:0003682">
    <property type="term" value="F:chromatin binding"/>
    <property type="evidence" value="ECO:0007669"/>
    <property type="project" value="TreeGrafter"/>
</dbReference>
<feature type="coiled-coil region" evidence="1">
    <location>
        <begin position="168"/>
        <end position="349"/>
    </location>
</feature>
<dbReference type="GO" id="GO:0007076">
    <property type="term" value="P:mitotic chromosome condensation"/>
    <property type="evidence" value="ECO:0007669"/>
    <property type="project" value="TreeGrafter"/>
</dbReference>
<feature type="compositionally biased region" description="Low complexity" evidence="2">
    <location>
        <begin position="1903"/>
        <end position="1919"/>
    </location>
</feature>
<reference evidence="3" key="1">
    <citation type="submission" date="2023-08" db="EMBL/GenBank/DDBJ databases">
        <authorList>
            <person name="Audoor S."/>
            <person name="Bilcke G."/>
        </authorList>
    </citation>
    <scope>NUCLEOTIDE SEQUENCE</scope>
</reference>
<organism evidence="3 4">
    <name type="scientific">Cylindrotheca closterium</name>
    <dbReference type="NCBI Taxonomy" id="2856"/>
    <lineage>
        <taxon>Eukaryota</taxon>
        <taxon>Sar</taxon>
        <taxon>Stramenopiles</taxon>
        <taxon>Ochrophyta</taxon>
        <taxon>Bacillariophyta</taxon>
        <taxon>Bacillariophyceae</taxon>
        <taxon>Bacillariophycidae</taxon>
        <taxon>Bacillariales</taxon>
        <taxon>Bacillariaceae</taxon>
        <taxon>Cylindrotheca</taxon>
    </lineage>
</organism>
<dbReference type="Gene3D" id="1.20.5.340">
    <property type="match status" value="1"/>
</dbReference>
<feature type="region of interest" description="Disordered" evidence="2">
    <location>
        <begin position="1855"/>
        <end position="1942"/>
    </location>
</feature>
<comment type="caution">
    <text evidence="3">The sequence shown here is derived from an EMBL/GenBank/DDBJ whole genome shotgun (WGS) entry which is preliminary data.</text>
</comment>
<feature type="compositionally biased region" description="Polar residues" evidence="2">
    <location>
        <begin position="58"/>
        <end position="67"/>
    </location>
</feature>
<feature type="coiled-coil region" evidence="1">
    <location>
        <begin position="601"/>
        <end position="705"/>
    </location>
</feature>
<gene>
    <name evidence="3" type="ORF">CYCCA115_LOCUS7898</name>
</gene>
<dbReference type="Proteomes" id="UP001295423">
    <property type="component" value="Unassembled WGS sequence"/>
</dbReference>
<dbReference type="GO" id="GO:0000796">
    <property type="term" value="C:condensin complex"/>
    <property type="evidence" value="ECO:0007669"/>
    <property type="project" value="TreeGrafter"/>
</dbReference>
<keyword evidence="1" id="KW-0175">Coiled coil</keyword>
<feature type="coiled-coil region" evidence="1">
    <location>
        <begin position="389"/>
        <end position="449"/>
    </location>
</feature>
<dbReference type="PANTHER" id="PTHR43941">
    <property type="entry name" value="STRUCTURAL MAINTENANCE OF CHROMOSOMES PROTEIN 2"/>
    <property type="match status" value="1"/>
</dbReference>
<feature type="coiled-coil region" evidence="1">
    <location>
        <begin position="774"/>
        <end position="913"/>
    </location>
</feature>
<accession>A0AAD2FLQ3</accession>
<dbReference type="GO" id="GO:0000785">
    <property type="term" value="C:chromatin"/>
    <property type="evidence" value="ECO:0007669"/>
    <property type="project" value="TreeGrafter"/>
</dbReference>
<feature type="coiled-coil region" evidence="1">
    <location>
        <begin position="481"/>
        <end position="565"/>
    </location>
</feature>
<feature type="coiled-coil region" evidence="1">
    <location>
        <begin position="1054"/>
        <end position="1574"/>
    </location>
</feature>
<evidence type="ECO:0000313" key="4">
    <source>
        <dbReference type="Proteomes" id="UP001295423"/>
    </source>
</evidence>
<dbReference type="PANTHER" id="PTHR43941:SF1">
    <property type="entry name" value="STRUCTURAL MAINTENANCE OF CHROMOSOMES PROTEIN 2"/>
    <property type="match status" value="1"/>
</dbReference>
<evidence type="ECO:0000313" key="3">
    <source>
        <dbReference type="EMBL" id="CAJ1942340.1"/>
    </source>
</evidence>
<sequence length="1942" mass="223788">MVSPMIRRTAPSGEKLYMADQQVPPPTPISRLSLIGDENIHASPMGMTIISPDELSASVSHLETPSASREVGTEIENRVGSLSSRRGRRGNRSLSLQHTPLPPSSALVIPGSHSKQQANSVSSKKSRSRRSMSRVMGENADPTEREVKALHARFNAIQSGLGSIDHERVQLVEKSKELEEEKLALEEQLELRDNEIHALVKRCANQEEKIREYSKLRSQNRELATDLQGMVQKLETMKSSSTDLHQLKRQLRESEHEREELQKRLEWVEKEHDAIAGTLSECLENIRKLTTEKKQLEEDRIRERQRSDMEMEKQRLNMVQLSNDLQSDLQQKQQQIDEMEIIIQQQSLKRETSSTMSSTREGSAEDAQLLVTRYDDHFDGGSYDSDILDARLKKTVRRYEKQIAEMKEQVESHIQVIMEEEEQKRLEAATAYERRIESMHQEILESESKEDRLFELQSKLAKQDVEIKREKESTHQVREAAERYEKTISDLKVMLEEKDQEVKEKNEANKELETQIARHEMDLQSQVKTTKKSYEEKVAELGKLLREQKIELQSSEESRARLQASQSEKEALASSYDIRVTQLQTQISQQEIDLQTKASLLARHESKIISLESQAKEQLKLKDLVAEHETKATQLQNQIKQHETEAQFAKSEYEGKIAFLERELTEKNNTRMAVESENRALIDAKNDLEARMKGEHVKLKDLMAEHGTKTTLLQTQIKQQETELQFAKTEYESRISGLEKELTEKMHVRLALESVNRSLLGAKNDLEVRISELVSSHERNVRDLQDKVNKKETELVHVKDEASKLREELKVYTKKLAEQGEILTSGKEMNTKLKEMKKECEDMMSQLRATIASLQSRIEQQRTDVESKDQVIAQHENTMTELQDQLKTSENTIKKLETQFEEQENAIAEKTKEVTTNNSKVADLKDQLGERMRETAKTKKEMKQILTEHSETMVGVALKTDKLRNKLIEMKEKLDERDELISNLENEFGEQMQELMNKQVILDRVEDQKQLLEAQVESLQHFEDEHAAMVHYIEIMESNCAELTAENGILNVEKDSLVEDKLQLQEKLEGFEGRVATLRDKHIAREEEVKADLEQETAKLREELDKMNQQLVSKTDEVNKVRMEAKATLENMQVSLAKARDEIVELEDQLGWEKTLQTQPTDASEEIDSLTQELEAETRRREALQEKFDSSQVSAESMRIELLEAEREQANLREELEASQEDIAMLGKERVALLEGLEATKEEIVLQEKERIALLEELEAAKEDIALQEKERIAILEELEAAKEDIALQEKERIVLLEELEAAKEDIAQQEKERVALLEELEAVKEDIAQQEKERVALLEELEAVKEDIALQEKERVALLEVLEAAKEDIAQQEQERVAIIEELEAAKEDIAQQEQERVAIIEELEAAKEDIALQGHELERRDKRISNLVSEIDALSRNDHKEAFIEAESQKLELEGQLADMRRQEAELEQALNGKEKEIEKMKAYCSELEEKTESMETQLLSTEDDLIEKLDVAVNNFAEKEAALSAMRESLAARNAQIESLESDVKIEKDKEVELLGRLSEAESKIASYESELGHRTEKIATLQKQIHGASESTRRRISDFETKIHQMKTDLALKDDEIRDLRMVDLKDAEEEISELKASLKSKRVLEQELRSKRSSAIELQKTVNDLKMNQTRLLTQERDLMAECDRLFKSEREAKEMVAKMESELQSMVQQRKNYEAEMRSKKLSQECELRKLENEASERDEKLSEVVIINEGLETKLNMRERELEEERQELDSKRGEITKLRREFFEKENGLKQQLNEERRTLEVAEQTLESMKRQQSEAIKYRKQASQKEKEIEGLKDKVKRQEAYMQKRMQREKMPSRVVVVADSTPVPTPAPKNSRTAQSLAASHLARRRHSGIPSKPTTTGGATSTPSTSRKARASLLPIVGFKSPGFRDDLD</sequence>
<dbReference type="GO" id="GO:0000793">
    <property type="term" value="C:condensed chromosome"/>
    <property type="evidence" value="ECO:0007669"/>
    <property type="project" value="TreeGrafter"/>
</dbReference>
<evidence type="ECO:0000256" key="1">
    <source>
        <dbReference type="SAM" id="Coils"/>
    </source>
</evidence>
<feature type="compositionally biased region" description="Polar residues" evidence="2">
    <location>
        <begin position="1880"/>
        <end position="1890"/>
    </location>
</feature>
<keyword evidence="4" id="KW-1185">Reference proteome</keyword>
<evidence type="ECO:0000256" key="2">
    <source>
        <dbReference type="SAM" id="MobiDB-lite"/>
    </source>
</evidence>
<feature type="coiled-coil region" evidence="1">
    <location>
        <begin position="967"/>
        <end position="1025"/>
    </location>
</feature>
<proteinExistence type="predicted"/>
<dbReference type="EMBL" id="CAKOGP040001112">
    <property type="protein sequence ID" value="CAJ1942340.1"/>
    <property type="molecule type" value="Genomic_DNA"/>
</dbReference>
<feature type="coiled-coil region" evidence="1">
    <location>
        <begin position="1695"/>
        <end position="1852"/>
    </location>
</feature>
<feature type="region of interest" description="Disordered" evidence="2">
    <location>
        <begin position="58"/>
        <end position="142"/>
    </location>
</feature>
<name>A0AAD2FLQ3_9STRA</name>